<gene>
    <name evidence="1" type="ORF">PINE0816_LOCUS4687</name>
</gene>
<dbReference type="AlphaFoldDB" id="A0A7S0BZU9"/>
<organism evidence="1">
    <name type="scientific">Proboscia inermis</name>
    <dbReference type="NCBI Taxonomy" id="420281"/>
    <lineage>
        <taxon>Eukaryota</taxon>
        <taxon>Sar</taxon>
        <taxon>Stramenopiles</taxon>
        <taxon>Ochrophyta</taxon>
        <taxon>Bacillariophyta</taxon>
        <taxon>Coscinodiscophyceae</taxon>
        <taxon>Rhizosoleniophycidae</taxon>
        <taxon>Rhizosoleniales</taxon>
        <taxon>Rhizosoleniaceae</taxon>
        <taxon>Proboscia</taxon>
    </lineage>
</organism>
<reference evidence="1" key="1">
    <citation type="submission" date="2021-01" db="EMBL/GenBank/DDBJ databases">
        <authorList>
            <person name="Corre E."/>
            <person name="Pelletier E."/>
            <person name="Niang G."/>
            <person name="Scheremetjew M."/>
            <person name="Finn R."/>
            <person name="Kale V."/>
            <person name="Holt S."/>
            <person name="Cochrane G."/>
            <person name="Meng A."/>
            <person name="Brown T."/>
            <person name="Cohen L."/>
        </authorList>
    </citation>
    <scope>NUCLEOTIDE SEQUENCE</scope>
    <source>
        <strain evidence="1">CCAP1064/1</strain>
    </source>
</reference>
<name>A0A7S0BZU9_9STRA</name>
<sequence length="276" mass="31515">MTIDNCKPIHTTSSLTDASYCRTTTMIQSQQESTFDKGSGDGASDFQREYLPYDIPSSSTLSNQIESAKNLNLINEQAKIEGYCITPIDCDSGWRNHDYLNSRCRLMEEIARRIRARQTNRRPPKDLPEIVKQIEIILYRCAPSIHSYTNIFTLNKRLEALSVVLKRRLRKSDNTECPLSKTNTVTKTSPICDIERRMQNTSIVSQLFVFLLCSFFSKLCQNLFLTLDNCNLIPPSTTRQSKKTTLPEMSNLQSKIHIQVLQKQGPLYTSYTSHAA</sequence>
<dbReference type="EMBL" id="HBEL01009788">
    <property type="protein sequence ID" value="CAD8408565.1"/>
    <property type="molecule type" value="Transcribed_RNA"/>
</dbReference>
<proteinExistence type="predicted"/>
<accession>A0A7S0BZU9</accession>
<protein>
    <submittedName>
        <fullName evidence="1">Uncharacterized protein</fullName>
    </submittedName>
</protein>
<evidence type="ECO:0000313" key="1">
    <source>
        <dbReference type="EMBL" id="CAD8408565.1"/>
    </source>
</evidence>